<dbReference type="CDD" id="cd02696">
    <property type="entry name" value="MurNAc-LAA"/>
    <property type="match status" value="1"/>
</dbReference>
<dbReference type="InterPro" id="IPR002508">
    <property type="entry name" value="MurNAc-LAA_cat"/>
</dbReference>
<dbReference type="SUPFAM" id="SSF53187">
    <property type="entry name" value="Zn-dependent exopeptidases"/>
    <property type="match status" value="1"/>
</dbReference>
<dbReference type="PANTHER" id="PTHR30404">
    <property type="entry name" value="N-ACETYLMURAMOYL-L-ALANINE AMIDASE"/>
    <property type="match status" value="1"/>
</dbReference>
<evidence type="ECO:0000313" key="8">
    <source>
        <dbReference type="Proteomes" id="UP001198862"/>
    </source>
</evidence>
<name>A0ABS8KQI5_9HYPH</name>
<dbReference type="Proteomes" id="UP001198862">
    <property type="component" value="Unassembled WGS sequence"/>
</dbReference>
<accession>A0ABS8KQI5</accession>
<gene>
    <name evidence="7" type="ORF">LJ725_03020</name>
</gene>
<feature type="signal peptide" evidence="5">
    <location>
        <begin position="1"/>
        <end position="28"/>
    </location>
</feature>
<keyword evidence="3" id="KW-0378">Hydrolase</keyword>
<comment type="caution">
    <text evidence="7">The sequence shown here is derived from an EMBL/GenBank/DDBJ whole genome shotgun (WGS) entry which is preliminary data.</text>
</comment>
<evidence type="ECO:0000256" key="4">
    <source>
        <dbReference type="SAM" id="MobiDB-lite"/>
    </source>
</evidence>
<evidence type="ECO:0000259" key="6">
    <source>
        <dbReference type="SMART" id="SM00646"/>
    </source>
</evidence>
<keyword evidence="5" id="KW-0732">Signal</keyword>
<sequence>MSDFRRRHLLAVLAGVSVLGMTTGGALAAPSKRQKSVKKPTPTVPMDKPKLVFLDPGHGGRDPGALGGRGTQEKTVVLAIARELQRELLAGNRYRVLLSRNTDNYVALRERVARAQAAKADLFLSLHADAHSDHDVRGASVYTLSEEATDREAAALAARENRAGMVGLGMKFSEQPDNVAQTLVAMSQRGTVNDSRRLADTVVATFARNGVRLLPRTHRQAGFAVLTSPDIPAALVELGYLSNSQDEKLLTVRQHQLALARALRASVDAYFGATRKA</sequence>
<evidence type="ECO:0000256" key="3">
    <source>
        <dbReference type="ARBA" id="ARBA00022801"/>
    </source>
</evidence>
<dbReference type="SMART" id="SM00646">
    <property type="entry name" value="Ami_3"/>
    <property type="match status" value="1"/>
</dbReference>
<evidence type="ECO:0000256" key="2">
    <source>
        <dbReference type="ARBA" id="ARBA00011901"/>
    </source>
</evidence>
<dbReference type="Pfam" id="PF01520">
    <property type="entry name" value="Amidase_3"/>
    <property type="match status" value="1"/>
</dbReference>
<dbReference type="InterPro" id="IPR050695">
    <property type="entry name" value="N-acetylmuramoyl_amidase_3"/>
</dbReference>
<dbReference type="EMBL" id="JAJISD010000001">
    <property type="protein sequence ID" value="MCC8427921.1"/>
    <property type="molecule type" value="Genomic_DNA"/>
</dbReference>
<reference evidence="7 8" key="1">
    <citation type="submission" date="2021-11" db="EMBL/GenBank/DDBJ databases">
        <authorList>
            <person name="Lee D.-H."/>
            <person name="Kim S.-B."/>
        </authorList>
    </citation>
    <scope>NUCLEOTIDE SEQUENCE [LARGE SCALE GENOMIC DNA]</scope>
    <source>
        <strain evidence="7 8">KCTC 52223</strain>
    </source>
</reference>
<dbReference type="PANTHER" id="PTHR30404:SF0">
    <property type="entry name" value="N-ACETYLMURAMOYL-L-ALANINE AMIDASE AMIC"/>
    <property type="match status" value="1"/>
</dbReference>
<evidence type="ECO:0000256" key="1">
    <source>
        <dbReference type="ARBA" id="ARBA00001561"/>
    </source>
</evidence>
<feature type="chain" id="PRO_5046348295" description="N-acetylmuramoyl-L-alanine amidase" evidence="5">
    <location>
        <begin position="29"/>
        <end position="277"/>
    </location>
</feature>
<organism evidence="7 8">
    <name type="scientific">Reyranella aquatilis</name>
    <dbReference type="NCBI Taxonomy" id="2035356"/>
    <lineage>
        <taxon>Bacteria</taxon>
        <taxon>Pseudomonadati</taxon>
        <taxon>Pseudomonadota</taxon>
        <taxon>Alphaproteobacteria</taxon>
        <taxon>Hyphomicrobiales</taxon>
        <taxon>Reyranellaceae</taxon>
        <taxon>Reyranella</taxon>
    </lineage>
</organism>
<evidence type="ECO:0000313" key="7">
    <source>
        <dbReference type="EMBL" id="MCC8427921.1"/>
    </source>
</evidence>
<evidence type="ECO:0000256" key="5">
    <source>
        <dbReference type="SAM" id="SignalP"/>
    </source>
</evidence>
<keyword evidence="8" id="KW-1185">Reference proteome</keyword>
<protein>
    <recommendedName>
        <fullName evidence="2">N-acetylmuramoyl-L-alanine amidase</fullName>
        <ecNumber evidence="2">3.5.1.28</ecNumber>
    </recommendedName>
</protein>
<feature type="domain" description="MurNAc-LAA" evidence="6">
    <location>
        <begin position="112"/>
        <end position="268"/>
    </location>
</feature>
<dbReference type="RefSeq" id="WP_230549132.1">
    <property type="nucleotide sequence ID" value="NZ_JAJISD010000001.1"/>
</dbReference>
<dbReference type="Gene3D" id="3.40.630.40">
    <property type="entry name" value="Zn-dependent exopeptidases"/>
    <property type="match status" value="1"/>
</dbReference>
<feature type="region of interest" description="Disordered" evidence="4">
    <location>
        <begin position="27"/>
        <end position="69"/>
    </location>
</feature>
<proteinExistence type="predicted"/>
<dbReference type="EC" id="3.5.1.28" evidence="2"/>
<comment type="catalytic activity">
    <reaction evidence="1">
        <text>Hydrolyzes the link between N-acetylmuramoyl residues and L-amino acid residues in certain cell-wall glycopeptides.</text>
        <dbReference type="EC" id="3.5.1.28"/>
    </reaction>
</comment>